<accession>A0ABQ5Q662</accession>
<gene>
    <name evidence="2" type="ORF">GETHPA_13570</name>
</gene>
<evidence type="ECO:0000256" key="1">
    <source>
        <dbReference type="SAM" id="SignalP"/>
    </source>
</evidence>
<dbReference type="Proteomes" id="UP001165089">
    <property type="component" value="Unassembled WGS sequence"/>
</dbReference>
<dbReference type="PROSITE" id="PS51257">
    <property type="entry name" value="PROKAR_LIPOPROTEIN"/>
    <property type="match status" value="1"/>
</dbReference>
<organism evidence="2 3">
    <name type="scientific">Geothrix rubra</name>
    <dbReference type="NCBI Taxonomy" id="2927977"/>
    <lineage>
        <taxon>Bacteria</taxon>
        <taxon>Pseudomonadati</taxon>
        <taxon>Acidobacteriota</taxon>
        <taxon>Holophagae</taxon>
        <taxon>Holophagales</taxon>
        <taxon>Holophagaceae</taxon>
        <taxon>Geothrix</taxon>
    </lineage>
</organism>
<comment type="caution">
    <text evidence="2">The sequence shown here is derived from an EMBL/GenBank/DDBJ whole genome shotgun (WGS) entry which is preliminary data.</text>
</comment>
<evidence type="ECO:0000313" key="3">
    <source>
        <dbReference type="Proteomes" id="UP001165089"/>
    </source>
</evidence>
<keyword evidence="1" id="KW-0732">Signal</keyword>
<dbReference type="RefSeq" id="WP_285723905.1">
    <property type="nucleotide sequence ID" value="NZ_BSDD01000002.1"/>
</dbReference>
<sequence>MRSFLLPAALLLSLGSMGCLRSYNATPLTNASLQGSVSTPDGVELKTKAFLSPSEVAEKFGTKLAEDRQVIPVQVLLTNKSMASYRVLRTSFVIEEVSQKVRLEALDSSQMYELGRHGYGAPVCGMIFGGILGLPSLITTMNANDRLREDYNRKAFVDSIVEPNKETAGVVMFDPAARALYRNGKYKLVVELENTASKAKVVLEQPLS</sequence>
<feature type="chain" id="PRO_5045080106" description="Lipoprotein" evidence="1">
    <location>
        <begin position="26"/>
        <end position="208"/>
    </location>
</feature>
<protein>
    <recommendedName>
        <fullName evidence="4">Lipoprotein</fullName>
    </recommendedName>
</protein>
<dbReference type="EMBL" id="BSDD01000002">
    <property type="protein sequence ID" value="GLH69824.1"/>
    <property type="molecule type" value="Genomic_DNA"/>
</dbReference>
<name>A0ABQ5Q662_9BACT</name>
<reference evidence="2 3" key="1">
    <citation type="journal article" date="2023" name="Antonie Van Leeuwenhoek">
        <title>Mesoterricola silvestris gen. nov., sp. nov., Mesoterricola sediminis sp. nov., Geothrix oryzae sp. nov., Geothrix edaphica sp. nov., Geothrix rubra sp. nov., and Geothrix limicola sp. nov., six novel members of Acidobacteriota isolated from soils.</title>
        <authorList>
            <person name="Itoh H."/>
            <person name="Sugisawa Y."/>
            <person name="Mise K."/>
            <person name="Xu Z."/>
            <person name="Kuniyasu M."/>
            <person name="Ushijima N."/>
            <person name="Kawano K."/>
            <person name="Kobayashi E."/>
            <person name="Shiratori Y."/>
            <person name="Masuda Y."/>
            <person name="Senoo K."/>
        </authorList>
    </citation>
    <scope>NUCLEOTIDE SEQUENCE [LARGE SCALE GENOMIC DNA]</scope>
    <source>
        <strain evidence="2 3">Red803</strain>
    </source>
</reference>
<keyword evidence="3" id="KW-1185">Reference proteome</keyword>
<evidence type="ECO:0008006" key="4">
    <source>
        <dbReference type="Google" id="ProtNLM"/>
    </source>
</evidence>
<evidence type="ECO:0000313" key="2">
    <source>
        <dbReference type="EMBL" id="GLH69824.1"/>
    </source>
</evidence>
<feature type="signal peptide" evidence="1">
    <location>
        <begin position="1"/>
        <end position="25"/>
    </location>
</feature>
<proteinExistence type="predicted"/>